<keyword evidence="12" id="KW-1185">Reference proteome</keyword>
<dbReference type="GO" id="GO:0046872">
    <property type="term" value="F:metal ion binding"/>
    <property type="evidence" value="ECO:0007669"/>
    <property type="project" value="UniProtKB-KW"/>
</dbReference>
<dbReference type="AlphaFoldDB" id="E0SSE3"/>
<dbReference type="GO" id="GO:0016874">
    <property type="term" value="F:ligase activity"/>
    <property type="evidence" value="ECO:0007669"/>
    <property type="project" value="UniProtKB-KW"/>
</dbReference>
<accession>E0SSE3</accession>
<keyword evidence="6" id="KW-0067">ATP-binding</keyword>
<dbReference type="InterPro" id="IPR018317">
    <property type="entry name" value="QueC"/>
</dbReference>
<dbReference type="Pfam" id="PF06508">
    <property type="entry name" value="QueC"/>
    <property type="match status" value="1"/>
</dbReference>
<comment type="pathway">
    <text evidence="1">Purine metabolism; 7-cyano-7-deazaguanine biosynthesis.</text>
</comment>
<evidence type="ECO:0000256" key="1">
    <source>
        <dbReference type="ARBA" id="ARBA00005061"/>
    </source>
</evidence>
<organism evidence="11 12">
    <name type="scientific">Ignisphaera aggregans (strain DSM 17230 / JCM 13409 / AQ1.S1)</name>
    <dbReference type="NCBI Taxonomy" id="583356"/>
    <lineage>
        <taxon>Archaea</taxon>
        <taxon>Thermoproteota</taxon>
        <taxon>Thermoprotei</taxon>
        <taxon>Desulfurococcales</taxon>
        <taxon>Desulfurococcaceae</taxon>
        <taxon>Ignisphaera</taxon>
    </lineage>
</organism>
<dbReference type="CDD" id="cd01995">
    <property type="entry name" value="QueC-like"/>
    <property type="match status" value="1"/>
</dbReference>
<dbReference type="HOGENOM" id="CLU_081854_1_0_2"/>
<proteinExistence type="inferred from homology"/>
<dbReference type="KEGG" id="iag:Igag_0581"/>
<evidence type="ECO:0000313" key="12">
    <source>
        <dbReference type="Proteomes" id="UP000001304"/>
    </source>
</evidence>
<sequence>MVSIRGVEPNVVKPCVAVAVVSGGPDSICYMVRWLYRGCDVYALSFDYGQKGSKELRVVSDLLRKISRIAVDRGWGRVVEHRIIDMSFMKNLWRGTQLTDESVDVEETYAPSVVVPIRNIVMLSIATAYAYTLLEQNPSLNIYVIYGAQYNDIVPRDYSYEPRYPDCSPECIEAIQLAYRLCHFRMLRKIEIWSPSREGMGKPDILKMCRDLIGDLIYDTWSCYLSHDYHCGRCESCRNRHRAFIEAEIPDCTIYESPIDNSIEFIRYGNGYIHRLCIDRKAIHLP</sequence>
<evidence type="ECO:0000313" key="11">
    <source>
        <dbReference type="EMBL" id="ADM27415.1"/>
    </source>
</evidence>
<keyword evidence="2" id="KW-0436">Ligase</keyword>
<protein>
    <recommendedName>
        <fullName evidence="9">7-cyano-7-deazaguanine synthase</fullName>
        <ecNumber evidence="9">6.3.4.20</ecNumber>
    </recommendedName>
</protein>
<evidence type="ECO:0000256" key="9">
    <source>
        <dbReference type="ARBA" id="ARBA00039149"/>
    </source>
</evidence>
<evidence type="ECO:0000256" key="6">
    <source>
        <dbReference type="ARBA" id="ARBA00022840"/>
    </source>
</evidence>
<dbReference type="GO" id="GO:0005524">
    <property type="term" value="F:ATP binding"/>
    <property type="evidence" value="ECO:0007669"/>
    <property type="project" value="UniProtKB-KW"/>
</dbReference>
<dbReference type="PANTHER" id="PTHR42914:SF1">
    <property type="entry name" value="7-CYANO-7-DEAZAGUANINE SYNTHASE"/>
    <property type="match status" value="1"/>
</dbReference>
<dbReference type="EC" id="6.3.4.20" evidence="9"/>
<reference evidence="11 12" key="1">
    <citation type="journal article" date="2010" name="Stand. Genomic Sci.">
        <title>Complete genome sequence of Ignisphaera aggregans type strain (AQ1.S1).</title>
        <authorList>
            <person name="Goker M."/>
            <person name="Held B."/>
            <person name="Lapidus A."/>
            <person name="Nolan M."/>
            <person name="Spring S."/>
            <person name="Yasawong M."/>
            <person name="Lucas S."/>
            <person name="Glavina Del Rio T."/>
            <person name="Tice H."/>
            <person name="Cheng J.F."/>
            <person name="Goodwin L."/>
            <person name="Tapia R."/>
            <person name="Pitluck S."/>
            <person name="Liolios K."/>
            <person name="Ivanova N."/>
            <person name="Mavromatis K."/>
            <person name="Mikhailova N."/>
            <person name="Pati A."/>
            <person name="Chen A."/>
            <person name="Palaniappan K."/>
            <person name="Brambilla E."/>
            <person name="Land M."/>
            <person name="Hauser L."/>
            <person name="Chang Y.J."/>
            <person name="Jeffries C.D."/>
            <person name="Brettin T."/>
            <person name="Detter J.C."/>
            <person name="Han C."/>
            <person name="Rohde M."/>
            <person name="Sikorski J."/>
            <person name="Woyke T."/>
            <person name="Bristow J."/>
            <person name="Eisen J.A."/>
            <person name="Markowitz V."/>
            <person name="Hugenholtz P."/>
            <person name="Kyrpides N.C."/>
            <person name="Klenk H.P."/>
        </authorList>
    </citation>
    <scope>NUCLEOTIDE SEQUENCE [LARGE SCALE GENOMIC DNA]</scope>
    <source>
        <strain evidence="12">DSM 17230 / JCM 13409 / AQ1.S1</strain>
    </source>
</reference>
<dbReference type="PANTHER" id="PTHR42914">
    <property type="entry name" value="7-CYANO-7-DEAZAGUANINE SYNTHASE"/>
    <property type="match status" value="1"/>
</dbReference>
<name>E0SSE3_IGNAA</name>
<evidence type="ECO:0000256" key="4">
    <source>
        <dbReference type="ARBA" id="ARBA00022741"/>
    </source>
</evidence>
<keyword evidence="4" id="KW-0547">Nucleotide-binding</keyword>
<evidence type="ECO:0000256" key="2">
    <source>
        <dbReference type="ARBA" id="ARBA00022598"/>
    </source>
</evidence>
<evidence type="ECO:0000256" key="8">
    <source>
        <dbReference type="ARBA" id="ARBA00037993"/>
    </source>
</evidence>
<keyword evidence="3" id="KW-0479">Metal-binding</keyword>
<dbReference type="InterPro" id="IPR014729">
    <property type="entry name" value="Rossmann-like_a/b/a_fold"/>
</dbReference>
<evidence type="ECO:0000256" key="7">
    <source>
        <dbReference type="ARBA" id="ARBA00037768"/>
    </source>
</evidence>
<evidence type="ECO:0000256" key="10">
    <source>
        <dbReference type="ARBA" id="ARBA00047890"/>
    </source>
</evidence>
<comment type="similarity">
    <text evidence="8">Belongs to the QueC family.</text>
</comment>
<dbReference type="SUPFAM" id="SSF52402">
    <property type="entry name" value="Adenine nucleotide alpha hydrolases-like"/>
    <property type="match status" value="1"/>
</dbReference>
<dbReference type="EMBL" id="CP002098">
    <property type="protein sequence ID" value="ADM27415.1"/>
    <property type="molecule type" value="Genomic_DNA"/>
</dbReference>
<gene>
    <name evidence="11" type="ordered locus">Igag_0581</name>
</gene>
<dbReference type="Proteomes" id="UP000001304">
    <property type="component" value="Chromosome"/>
</dbReference>
<dbReference type="BioCyc" id="IAGG583356:GHAH-581-MONOMER"/>
<dbReference type="Gene3D" id="3.40.50.620">
    <property type="entry name" value="HUPs"/>
    <property type="match status" value="1"/>
</dbReference>
<dbReference type="STRING" id="583356.Igag_0581"/>
<comment type="catalytic activity">
    <reaction evidence="10">
        <text>7-carboxy-7-carbaguanine + NH4(+) + 2 ATP = 7-cyano-7-carbaguanine + 2 AMP + 2 diphosphate + 2 H(+)</text>
        <dbReference type="Rhea" id="RHEA:27982"/>
        <dbReference type="ChEBI" id="CHEBI:15378"/>
        <dbReference type="ChEBI" id="CHEBI:28938"/>
        <dbReference type="ChEBI" id="CHEBI:30616"/>
        <dbReference type="ChEBI" id="CHEBI:33019"/>
        <dbReference type="ChEBI" id="CHEBI:45075"/>
        <dbReference type="ChEBI" id="CHEBI:61036"/>
        <dbReference type="ChEBI" id="CHEBI:456215"/>
        <dbReference type="EC" id="6.3.4.20"/>
    </reaction>
</comment>
<evidence type="ECO:0000256" key="3">
    <source>
        <dbReference type="ARBA" id="ARBA00022723"/>
    </source>
</evidence>
<keyword evidence="5" id="KW-0862">Zinc</keyword>
<comment type="function">
    <text evidence="7">Catalyzes the ATP-dependent conversion of 7-carboxy-7-deazaguanine (CDG) to 7-cyano-7-deazaguanine (preQ(0)).</text>
</comment>
<evidence type="ECO:0000256" key="5">
    <source>
        <dbReference type="ARBA" id="ARBA00022833"/>
    </source>
</evidence>